<dbReference type="Pfam" id="PF01783">
    <property type="entry name" value="Ribosomal_L32p"/>
    <property type="match status" value="1"/>
</dbReference>
<sequence>MAAQPKKKLSRGRSGKRAFAKRYILPRLTLCPKCSSPKLSHRTCPNCGYYKENLVFEQKEATKVSKVSSQQKE</sequence>
<dbReference type="HAMAP" id="MF_00340">
    <property type="entry name" value="Ribosomal_bL32"/>
    <property type="match status" value="1"/>
</dbReference>
<dbReference type="SUPFAM" id="SSF57829">
    <property type="entry name" value="Zn-binding ribosomal proteins"/>
    <property type="match status" value="1"/>
</dbReference>
<evidence type="ECO:0000256" key="2">
    <source>
        <dbReference type="ARBA" id="ARBA00022980"/>
    </source>
</evidence>
<name>A0A1G1WF88_9BACT</name>
<evidence type="ECO:0000313" key="7">
    <source>
        <dbReference type="Proteomes" id="UP000177588"/>
    </source>
</evidence>
<evidence type="ECO:0000256" key="5">
    <source>
        <dbReference type="HAMAP-Rule" id="MF_00340"/>
    </source>
</evidence>
<dbReference type="PANTHER" id="PTHR35534:SF1">
    <property type="entry name" value="LARGE RIBOSOMAL SUBUNIT PROTEIN BL32"/>
    <property type="match status" value="1"/>
</dbReference>
<comment type="caution">
    <text evidence="6">The sequence shown here is derived from an EMBL/GenBank/DDBJ whole genome shotgun (WGS) entry which is preliminary data.</text>
</comment>
<protein>
    <recommendedName>
        <fullName evidence="4 5">Large ribosomal subunit protein bL32</fullName>
    </recommendedName>
</protein>
<accession>A0A1G1WF88</accession>
<gene>
    <name evidence="5" type="primary">rpmF</name>
    <name evidence="6" type="ORF">A2Z24_01200</name>
</gene>
<dbReference type="InterPro" id="IPR002677">
    <property type="entry name" value="Ribosomal_bL32"/>
</dbReference>
<evidence type="ECO:0000256" key="3">
    <source>
        <dbReference type="ARBA" id="ARBA00023274"/>
    </source>
</evidence>
<proteinExistence type="inferred from homology"/>
<dbReference type="GO" id="GO:0006412">
    <property type="term" value="P:translation"/>
    <property type="evidence" value="ECO:0007669"/>
    <property type="project" value="UniProtKB-UniRule"/>
</dbReference>
<dbReference type="NCBIfam" id="TIGR01031">
    <property type="entry name" value="rpmF_bact"/>
    <property type="match status" value="1"/>
</dbReference>
<organism evidence="6 7">
    <name type="scientific">Candidatus Woykebacteria bacterium RBG_16_44_10</name>
    <dbReference type="NCBI Taxonomy" id="1802597"/>
    <lineage>
        <taxon>Bacteria</taxon>
        <taxon>Candidatus Woykeibacteriota</taxon>
    </lineage>
</organism>
<evidence type="ECO:0000313" key="6">
    <source>
        <dbReference type="EMBL" id="OGY26382.1"/>
    </source>
</evidence>
<dbReference type="GO" id="GO:0015934">
    <property type="term" value="C:large ribosomal subunit"/>
    <property type="evidence" value="ECO:0007669"/>
    <property type="project" value="InterPro"/>
</dbReference>
<dbReference type="EMBL" id="MHCT01000008">
    <property type="protein sequence ID" value="OGY26382.1"/>
    <property type="molecule type" value="Genomic_DNA"/>
</dbReference>
<dbReference type="InterPro" id="IPR011332">
    <property type="entry name" value="Ribosomal_zn-bd"/>
</dbReference>
<keyword evidence="2 5" id="KW-0689">Ribosomal protein</keyword>
<dbReference type="PANTHER" id="PTHR35534">
    <property type="entry name" value="50S RIBOSOMAL PROTEIN L32"/>
    <property type="match status" value="1"/>
</dbReference>
<evidence type="ECO:0000256" key="4">
    <source>
        <dbReference type="ARBA" id="ARBA00035178"/>
    </source>
</evidence>
<reference evidence="6 7" key="1">
    <citation type="journal article" date="2016" name="Nat. Commun.">
        <title>Thousands of microbial genomes shed light on interconnected biogeochemical processes in an aquifer system.</title>
        <authorList>
            <person name="Anantharaman K."/>
            <person name="Brown C.T."/>
            <person name="Hug L.A."/>
            <person name="Sharon I."/>
            <person name="Castelle C.J."/>
            <person name="Probst A.J."/>
            <person name="Thomas B.C."/>
            <person name="Singh A."/>
            <person name="Wilkins M.J."/>
            <person name="Karaoz U."/>
            <person name="Brodie E.L."/>
            <person name="Williams K.H."/>
            <person name="Hubbard S.S."/>
            <person name="Banfield J.F."/>
        </authorList>
    </citation>
    <scope>NUCLEOTIDE SEQUENCE [LARGE SCALE GENOMIC DNA]</scope>
</reference>
<dbReference type="STRING" id="1802597.A2Z24_01200"/>
<keyword evidence="3 5" id="KW-0687">Ribonucleoprotein</keyword>
<dbReference type="Proteomes" id="UP000177588">
    <property type="component" value="Unassembled WGS sequence"/>
</dbReference>
<dbReference type="InterPro" id="IPR044957">
    <property type="entry name" value="Ribosomal_bL32_bact"/>
</dbReference>
<dbReference type="AlphaFoldDB" id="A0A1G1WF88"/>
<comment type="similarity">
    <text evidence="1 5">Belongs to the bacterial ribosomal protein bL32 family.</text>
</comment>
<evidence type="ECO:0000256" key="1">
    <source>
        <dbReference type="ARBA" id="ARBA00008560"/>
    </source>
</evidence>
<dbReference type="GO" id="GO:0003735">
    <property type="term" value="F:structural constituent of ribosome"/>
    <property type="evidence" value="ECO:0007669"/>
    <property type="project" value="InterPro"/>
</dbReference>